<evidence type="ECO:0000256" key="1">
    <source>
        <dbReference type="ARBA" id="ARBA00022723"/>
    </source>
</evidence>
<name>A0A6V7Q204_ANACO</name>
<keyword evidence="3" id="KW-0408">Iron</keyword>
<keyword evidence="1" id="KW-0479">Metal-binding</keyword>
<dbReference type="Pfam" id="PF14226">
    <property type="entry name" value="DIOX_N"/>
    <property type="match status" value="1"/>
</dbReference>
<dbReference type="GO" id="GO:0016491">
    <property type="term" value="F:oxidoreductase activity"/>
    <property type="evidence" value="ECO:0007669"/>
    <property type="project" value="UniProtKB-KW"/>
</dbReference>
<dbReference type="InterPro" id="IPR027443">
    <property type="entry name" value="IPNS-like_sf"/>
</dbReference>
<dbReference type="EMBL" id="LR862131">
    <property type="protein sequence ID" value="CAD1837219.1"/>
    <property type="molecule type" value="Genomic_DNA"/>
</dbReference>
<accession>A0A6V7Q204</accession>
<feature type="compositionally biased region" description="Basic and acidic residues" evidence="4">
    <location>
        <begin position="25"/>
        <end position="39"/>
    </location>
</feature>
<dbReference type="GO" id="GO:0046872">
    <property type="term" value="F:metal ion binding"/>
    <property type="evidence" value="ECO:0007669"/>
    <property type="project" value="UniProtKB-KW"/>
</dbReference>
<evidence type="ECO:0000256" key="4">
    <source>
        <dbReference type="SAM" id="MobiDB-lite"/>
    </source>
</evidence>
<dbReference type="AlphaFoldDB" id="A0A6V7Q204"/>
<sequence>MAGADADADAERRRDADAAPTATRSRAEAIRRHESRVKGLVDAGVSPSANLPPPSDLPRLSAAAADSDDQAALRVPVVDIGSIGCCRRRRAEAVDAVREAASRWGFFQLANHVVPSCVTDELIGG</sequence>
<feature type="region of interest" description="Disordered" evidence="4">
    <location>
        <begin position="1"/>
        <end position="66"/>
    </location>
</feature>
<reference evidence="6" key="1">
    <citation type="submission" date="2020-07" db="EMBL/GenBank/DDBJ databases">
        <authorList>
            <person name="Lin J."/>
        </authorList>
    </citation>
    <scope>NUCLEOTIDE SEQUENCE</scope>
</reference>
<feature type="domain" description="Non-haem dioxygenase N-terminal" evidence="5">
    <location>
        <begin position="75"/>
        <end position="122"/>
    </location>
</feature>
<keyword evidence="2" id="KW-0560">Oxidoreductase</keyword>
<protein>
    <recommendedName>
        <fullName evidence="5">Non-haem dioxygenase N-terminal domain-containing protein</fullName>
    </recommendedName>
</protein>
<evidence type="ECO:0000256" key="3">
    <source>
        <dbReference type="ARBA" id="ARBA00023004"/>
    </source>
</evidence>
<proteinExistence type="predicted"/>
<evidence type="ECO:0000259" key="5">
    <source>
        <dbReference type="Pfam" id="PF14226"/>
    </source>
</evidence>
<evidence type="ECO:0000256" key="2">
    <source>
        <dbReference type="ARBA" id="ARBA00023002"/>
    </source>
</evidence>
<gene>
    <name evidence="6" type="ORF">CB5_LOCUS20430</name>
</gene>
<dbReference type="SUPFAM" id="SSF51197">
    <property type="entry name" value="Clavaminate synthase-like"/>
    <property type="match status" value="1"/>
</dbReference>
<organism evidence="6">
    <name type="scientific">Ananas comosus var. bracteatus</name>
    <name type="common">red pineapple</name>
    <dbReference type="NCBI Taxonomy" id="296719"/>
    <lineage>
        <taxon>Eukaryota</taxon>
        <taxon>Viridiplantae</taxon>
        <taxon>Streptophyta</taxon>
        <taxon>Embryophyta</taxon>
        <taxon>Tracheophyta</taxon>
        <taxon>Spermatophyta</taxon>
        <taxon>Magnoliopsida</taxon>
        <taxon>Liliopsida</taxon>
        <taxon>Poales</taxon>
        <taxon>Bromeliaceae</taxon>
        <taxon>Bromelioideae</taxon>
        <taxon>Ananas</taxon>
    </lineage>
</organism>
<dbReference type="InterPro" id="IPR026992">
    <property type="entry name" value="DIOX_N"/>
</dbReference>
<evidence type="ECO:0000313" key="6">
    <source>
        <dbReference type="EMBL" id="CAD1837219.1"/>
    </source>
</evidence>
<dbReference type="Gene3D" id="2.60.120.330">
    <property type="entry name" value="B-lactam Antibiotic, Isopenicillin N Synthase, Chain"/>
    <property type="match status" value="1"/>
</dbReference>
<feature type="compositionally biased region" description="Low complexity" evidence="4">
    <location>
        <begin position="57"/>
        <end position="66"/>
    </location>
</feature>